<organism evidence="3 4">
    <name type="scientific">Paragemmobacter ruber</name>
    <dbReference type="NCBI Taxonomy" id="1985673"/>
    <lineage>
        <taxon>Bacteria</taxon>
        <taxon>Pseudomonadati</taxon>
        <taxon>Pseudomonadota</taxon>
        <taxon>Alphaproteobacteria</taxon>
        <taxon>Rhodobacterales</taxon>
        <taxon>Paracoccaceae</taxon>
        <taxon>Paragemmobacter</taxon>
    </lineage>
</organism>
<feature type="compositionally biased region" description="Pro residues" evidence="1">
    <location>
        <begin position="111"/>
        <end position="124"/>
    </location>
</feature>
<evidence type="ECO:0000313" key="4">
    <source>
        <dbReference type="Proteomes" id="UP001517376"/>
    </source>
</evidence>
<evidence type="ECO:0000256" key="1">
    <source>
        <dbReference type="SAM" id="MobiDB-lite"/>
    </source>
</evidence>
<feature type="region of interest" description="Disordered" evidence="1">
    <location>
        <begin position="98"/>
        <end position="124"/>
    </location>
</feature>
<dbReference type="Gene3D" id="3.40.50.1010">
    <property type="entry name" value="5'-nuclease"/>
    <property type="match status" value="1"/>
</dbReference>
<dbReference type="EMBL" id="JAAATW010000004">
    <property type="protein sequence ID" value="NBE09223.1"/>
    <property type="molecule type" value="Genomic_DNA"/>
</dbReference>
<evidence type="ECO:0000259" key="2">
    <source>
        <dbReference type="Pfam" id="PF01936"/>
    </source>
</evidence>
<accession>A0ABW9Y9E0</accession>
<proteinExistence type="predicted"/>
<comment type="caution">
    <text evidence="3">The sequence shown here is derived from an EMBL/GenBank/DDBJ whole genome shotgun (WGS) entry which is preliminary data.</text>
</comment>
<dbReference type="Pfam" id="PF01936">
    <property type="entry name" value="NYN"/>
    <property type="match status" value="1"/>
</dbReference>
<evidence type="ECO:0000313" key="3">
    <source>
        <dbReference type="EMBL" id="NBE09223.1"/>
    </source>
</evidence>
<name>A0ABW9Y9E0_9RHOB</name>
<dbReference type="InterPro" id="IPR021139">
    <property type="entry name" value="NYN"/>
</dbReference>
<dbReference type="Proteomes" id="UP001517376">
    <property type="component" value="Unassembled WGS sequence"/>
</dbReference>
<protein>
    <submittedName>
        <fullName evidence="3">NYN domain-containing protein</fullName>
    </submittedName>
</protein>
<reference evidence="4" key="1">
    <citation type="submission" date="2020-01" db="EMBL/GenBank/DDBJ databases">
        <title>Sphingomonas sp. strain CSW-10.</title>
        <authorList>
            <person name="Chen W.-M."/>
        </authorList>
    </citation>
    <scope>NUCLEOTIDE SEQUENCE [LARGE SCALE GENOMIC DNA]</scope>
    <source>
        <strain evidence="4">CCP-1</strain>
    </source>
</reference>
<sequence>MAATAARLGQIASTQLFCDLSARPDWAAETGLDVTHCKGRPGKNSTDITLTIAALDIAYRGLAGSFLIASNDRDFEPLIRHLHRMGLQATQIKSGMAATSSASQVSVRPAPNAPTPLPIAQDPPPLLEKVRTAIKANGGADGIAIAALNPLLHRQGIRITDTPERTWRAWLMARPQHFACDPKGPDAKVRLLR</sequence>
<gene>
    <name evidence="3" type="ORF">GU920_16885</name>
</gene>
<feature type="domain" description="NYN" evidence="2">
    <location>
        <begin position="5"/>
        <end position="99"/>
    </location>
</feature>
<keyword evidence="4" id="KW-1185">Reference proteome</keyword>